<accession>A0ABY2CFK2</accession>
<comment type="caution">
    <text evidence="1">The sequence shown here is derived from an EMBL/GenBank/DDBJ whole genome shotgun (WGS) entry which is preliminary data.</text>
</comment>
<reference evidence="1 2" key="1">
    <citation type="submission" date="2019-03" db="EMBL/GenBank/DDBJ databases">
        <title>Systems level insights into methane cycling in arid and semi-arid ecosystems.</title>
        <authorList>
            <person name="Kalyuzhnaya M."/>
        </authorList>
    </citation>
    <scope>NUCLEOTIDE SEQUENCE [LARGE SCALE GENOMIC DNA]</scope>
    <source>
        <strain evidence="1 2">S-1</strain>
    </source>
</reference>
<evidence type="ECO:0000313" key="2">
    <source>
        <dbReference type="Proteomes" id="UP000295649"/>
    </source>
</evidence>
<dbReference type="RefSeq" id="WP_064044607.1">
    <property type="nucleotide sequence ID" value="NZ_SMCN01000051.1"/>
</dbReference>
<organism evidence="1 2">
    <name type="scientific">Methylomonas methanica</name>
    <dbReference type="NCBI Taxonomy" id="421"/>
    <lineage>
        <taxon>Bacteria</taxon>
        <taxon>Pseudomonadati</taxon>
        <taxon>Pseudomonadota</taxon>
        <taxon>Gammaproteobacteria</taxon>
        <taxon>Methylococcales</taxon>
        <taxon>Methylococcaceae</taxon>
        <taxon>Methylomonas</taxon>
    </lineage>
</organism>
<dbReference type="Proteomes" id="UP000295649">
    <property type="component" value="Unassembled WGS sequence"/>
</dbReference>
<name>A0ABY2CFK2_METMH</name>
<dbReference type="EMBL" id="SMCN01000051">
    <property type="protein sequence ID" value="TCV72467.1"/>
    <property type="molecule type" value="Genomic_DNA"/>
</dbReference>
<gene>
    <name evidence="1" type="ORF">EDE11_1516</name>
</gene>
<evidence type="ECO:0000313" key="1">
    <source>
        <dbReference type="EMBL" id="TCV72467.1"/>
    </source>
</evidence>
<sequence>MPTNHEIWRKMNMPQNKYPDLSDITSPNVDTEQAAFYLNRKPGTLRKWAHFENGPIKPIRINGRLAWPVSGLRRVSAGEKAA</sequence>
<keyword evidence="2" id="KW-1185">Reference proteome</keyword>
<proteinExistence type="predicted"/>
<protein>
    <recommendedName>
        <fullName evidence="3">DNA-binding protein</fullName>
    </recommendedName>
</protein>
<evidence type="ECO:0008006" key="3">
    <source>
        <dbReference type="Google" id="ProtNLM"/>
    </source>
</evidence>